<dbReference type="AlphaFoldDB" id="A0A8E0S404"/>
<dbReference type="OrthoDB" id="428159at2759"/>
<proteinExistence type="inferred from homology"/>
<dbReference type="InterPro" id="IPR026847">
    <property type="entry name" value="VPS13"/>
</dbReference>
<dbReference type="Pfam" id="PF25033">
    <property type="entry name" value="VPS13_M"/>
    <property type="match status" value="1"/>
</dbReference>
<sequence>GVRLRSIQLCASIGHLLALADFHLKSAPQFEKKAPQIAPITECGKLKRRNEPTHRKPTRRSPVTKPDKYPVMMEVQIDVGDPELVIVEDIYNANSSSLKLTATFHMQYTMTENFVIMDAAVKNLIMVACPYTEKIGGRRSKEIISRTQINYYSKQPVSGSLHGSLFVEALLVNINPGTIQLLSHIASSLQASSHSVQSQASPMPSPSTNLNRNLSVSSAIYALSKRKKAMKEESFWDPVPLEELDLPYLRESDLASSEELEGVAHSGCDVSKVLEQMEDRRVDRIVIRLQTVRIIFESQVGAKFMPMLILESSVDGEVLSPNTELELKVTLDLSLSYYNEILNQWEQILETLPDDGDHMWSIQFEFSTVNLDELIAEEDLDEVGCLQASTATILFVSRDNLELTLSKSALDMLSNLSRSFEAAYKQEFLSCDYDLGGNLSAPYRIQNRTGWPLVLRLESPGLQVLDLGGGIFTSRLSKIFNTARRRTATIPTVPHAQLQFHSESFEVDSASKDSKYYLLNTDEEIGYAEQRPASQKSFTLRTLMDRATRYLLHIAWSEGTAAQPLATPEASLSLHETGNSLLQLPRPYSLLDSPVKRHETICYPVVAQVTAYLGMRVISLRSTVRVMNDTTERLCVYSRVAAASKHNRPGLLTCLEPGEIYALPVQVVNSMEYTGIHIVPEIISSSASSAPAYWPEAACTSPAMGSEHELVYLSPVAETSGTSTPASKTLRTIESVTQSKPPETLIWPVQLIVCQTNSGSGTTYYYNVVTINGPHNDSALGSLGAATQLLESTKPIVNSNASENDFLMIIRNSVVLHNQLPIPINYVIAVSAPE</sequence>
<feature type="domain" description="VPS13-like middle region" evidence="3">
    <location>
        <begin position="6"/>
        <end position="421"/>
    </location>
</feature>
<keyword evidence="5" id="KW-1185">Reference proteome</keyword>
<name>A0A8E0S404_9TREM</name>
<evidence type="ECO:0000256" key="1">
    <source>
        <dbReference type="ARBA" id="ARBA00006545"/>
    </source>
</evidence>
<evidence type="ECO:0000256" key="2">
    <source>
        <dbReference type="SAM" id="MobiDB-lite"/>
    </source>
</evidence>
<accession>A0A8E0S404</accession>
<protein>
    <recommendedName>
        <fullName evidence="3">VPS13-like middle region domain-containing protein</fullName>
    </recommendedName>
</protein>
<dbReference type="PANTHER" id="PTHR16166">
    <property type="entry name" value="VACUOLAR PROTEIN SORTING-ASSOCIATED PROTEIN VPS13"/>
    <property type="match status" value="1"/>
</dbReference>
<feature type="region of interest" description="Disordered" evidence="2">
    <location>
        <begin position="46"/>
        <end position="66"/>
    </location>
</feature>
<dbReference type="Proteomes" id="UP000728185">
    <property type="component" value="Unassembled WGS sequence"/>
</dbReference>
<feature type="non-terminal residue" evidence="4">
    <location>
        <position position="1"/>
    </location>
</feature>
<dbReference type="EMBL" id="LUCM01003322">
    <property type="protein sequence ID" value="KAA0195963.1"/>
    <property type="molecule type" value="Genomic_DNA"/>
</dbReference>
<reference evidence="4" key="1">
    <citation type="submission" date="2019-05" db="EMBL/GenBank/DDBJ databases">
        <title>Annotation for the trematode Fasciolopsis buski.</title>
        <authorList>
            <person name="Choi Y.-J."/>
        </authorList>
    </citation>
    <scope>NUCLEOTIDE SEQUENCE</scope>
    <source>
        <strain evidence="4">HT</strain>
        <tissue evidence="4">Whole worm</tissue>
    </source>
</reference>
<dbReference type="InterPro" id="IPR056747">
    <property type="entry name" value="VPS13-like_M"/>
</dbReference>
<organism evidence="4 5">
    <name type="scientific">Fasciolopsis buskii</name>
    <dbReference type="NCBI Taxonomy" id="27845"/>
    <lineage>
        <taxon>Eukaryota</taxon>
        <taxon>Metazoa</taxon>
        <taxon>Spiralia</taxon>
        <taxon>Lophotrochozoa</taxon>
        <taxon>Platyhelminthes</taxon>
        <taxon>Trematoda</taxon>
        <taxon>Digenea</taxon>
        <taxon>Plagiorchiida</taxon>
        <taxon>Echinostomata</taxon>
        <taxon>Echinostomatoidea</taxon>
        <taxon>Fasciolidae</taxon>
        <taxon>Fasciolopsis</taxon>
    </lineage>
</organism>
<evidence type="ECO:0000313" key="4">
    <source>
        <dbReference type="EMBL" id="KAA0195963.1"/>
    </source>
</evidence>
<comment type="caution">
    <text evidence="4">The sequence shown here is derived from an EMBL/GenBank/DDBJ whole genome shotgun (WGS) entry which is preliminary data.</text>
</comment>
<evidence type="ECO:0000259" key="3">
    <source>
        <dbReference type="Pfam" id="PF25033"/>
    </source>
</evidence>
<dbReference type="PANTHER" id="PTHR16166:SF93">
    <property type="entry name" value="INTERMEMBRANE LIPID TRANSFER PROTEIN VPS13"/>
    <property type="match status" value="1"/>
</dbReference>
<gene>
    <name evidence="4" type="ORF">FBUS_08858</name>
</gene>
<evidence type="ECO:0000313" key="5">
    <source>
        <dbReference type="Proteomes" id="UP000728185"/>
    </source>
</evidence>
<dbReference type="GO" id="GO:0045053">
    <property type="term" value="P:protein retention in Golgi apparatus"/>
    <property type="evidence" value="ECO:0007669"/>
    <property type="project" value="TreeGrafter"/>
</dbReference>
<comment type="similarity">
    <text evidence="1">Belongs to the VPS13 family.</text>
</comment>
<dbReference type="GO" id="GO:0006623">
    <property type="term" value="P:protein targeting to vacuole"/>
    <property type="evidence" value="ECO:0007669"/>
    <property type="project" value="TreeGrafter"/>
</dbReference>